<dbReference type="EMBL" id="CP001978">
    <property type="protein sequence ID" value="ADP96241.1"/>
    <property type="molecule type" value="Genomic_DNA"/>
</dbReference>
<dbReference type="PIRSF" id="PIRSF016481">
    <property type="entry name" value="Pilus_assembly_PilP"/>
    <property type="match status" value="1"/>
</dbReference>
<accession>E4PMW3</accession>
<reference evidence="3" key="2">
    <citation type="submission" date="2010-02" db="EMBL/GenBank/DDBJ databases">
        <title>Complete genome sequence of Marinobacter adhaerens type strain (HP15).</title>
        <authorList>
            <person name="Gaerdes A.A.M."/>
            <person name="Kaeppel E."/>
            <person name="Shezad A."/>
            <person name="Seebah S."/>
            <person name="Teeling H."/>
            <person name="Yarza P."/>
            <person name="Gloeckner F.O."/>
            <person name="Ullrich M.S."/>
        </authorList>
    </citation>
    <scope>NUCLEOTIDE SEQUENCE [LARGE SCALE GENOMIC DNA]</scope>
    <source>
        <strain evidence="3">DSM 23420 / HP15</strain>
    </source>
</reference>
<evidence type="ECO:0000313" key="2">
    <source>
        <dbReference type="EMBL" id="ADP96241.1"/>
    </source>
</evidence>
<name>E4PMW3_MARAH</name>
<dbReference type="Pfam" id="PF04351">
    <property type="entry name" value="PilP"/>
    <property type="match status" value="1"/>
</dbReference>
<organism evidence="2 3">
    <name type="scientific">Marinobacter adhaerens (strain DSM 23420 / HP15)</name>
    <dbReference type="NCBI Taxonomy" id="225937"/>
    <lineage>
        <taxon>Bacteria</taxon>
        <taxon>Pseudomonadati</taxon>
        <taxon>Pseudomonadota</taxon>
        <taxon>Gammaproteobacteria</taxon>
        <taxon>Pseudomonadales</taxon>
        <taxon>Marinobacteraceae</taxon>
        <taxon>Marinobacter</taxon>
    </lineage>
</organism>
<feature type="signal peptide" evidence="1">
    <location>
        <begin position="1"/>
        <end position="27"/>
    </location>
</feature>
<gene>
    <name evidence="2" type="ordered locus">HP15_477</name>
</gene>
<feature type="chain" id="PRO_5003186008" evidence="1">
    <location>
        <begin position="28"/>
        <end position="184"/>
    </location>
</feature>
<dbReference type="STRING" id="225937.HP15_477"/>
<keyword evidence="1" id="KW-0732">Signal</keyword>
<dbReference type="KEGG" id="mad:HP15_477"/>
<dbReference type="Gene3D" id="2.30.30.830">
    <property type="match status" value="1"/>
</dbReference>
<dbReference type="PROSITE" id="PS51257">
    <property type="entry name" value="PROKAR_LIPOPROTEIN"/>
    <property type="match status" value="1"/>
</dbReference>
<reference evidence="2 3" key="1">
    <citation type="journal article" date="2010" name="Stand. Genomic Sci.">
        <title>Complete genome sequence of Marinobacter adhaerens type strain (HP15), a diatom-interacting marine microorganism.</title>
        <authorList>
            <person name="Gardes A."/>
            <person name="Kaeppel E."/>
            <person name="Shehzad A."/>
            <person name="Seebah S."/>
            <person name="Teeling H."/>
            <person name="Yarza P."/>
            <person name="Glockner F.O."/>
            <person name="Grossart H.P."/>
            <person name="Ullrich M.S."/>
        </authorList>
    </citation>
    <scope>NUCLEOTIDE SEQUENCE [LARGE SCALE GENOMIC DNA]</scope>
    <source>
        <strain evidence="3">DSM 23420 / HP15</strain>
    </source>
</reference>
<dbReference type="InterPro" id="IPR007446">
    <property type="entry name" value="PilP"/>
</dbReference>
<dbReference type="Proteomes" id="UP000007077">
    <property type="component" value="Chromosome"/>
</dbReference>
<protein>
    <submittedName>
        <fullName evidence="2">Type 4 fimbrial biogenesis protein PilP</fullName>
    </submittedName>
</protein>
<dbReference type="AlphaFoldDB" id="E4PMW3"/>
<sequence>MSMTVKHAIRAWLGVCLVSLLTACSQGSGFSDLDQFMAETRAKPRGYVEPLPEFKAYEAFSYSAADRRAPFEPPIDVQLTMVDERPVSDVEPDLDRPREVLENFDLKALQMVGTLQGASGNLFALIEDDTGGIHRVRTGNYMGQNYGRIVAVSETRIELIEIVPNGRGGWVERPRSLTLDEGAG</sequence>
<evidence type="ECO:0000313" key="3">
    <source>
        <dbReference type="Proteomes" id="UP000007077"/>
    </source>
</evidence>
<dbReference type="eggNOG" id="COG3168">
    <property type="taxonomic scope" value="Bacteria"/>
</dbReference>
<dbReference type="HOGENOM" id="CLU_109321_1_0_6"/>
<proteinExistence type="predicted"/>
<dbReference type="PATRIC" id="fig|225937.3.peg.484"/>
<evidence type="ECO:0000256" key="1">
    <source>
        <dbReference type="SAM" id="SignalP"/>
    </source>
</evidence>